<dbReference type="GO" id="GO:0005654">
    <property type="term" value="C:nucleoplasm"/>
    <property type="evidence" value="ECO:0007669"/>
    <property type="project" value="TreeGrafter"/>
</dbReference>
<keyword evidence="4" id="KW-0963">Cytoplasm</keyword>
<feature type="region of interest" description="Disordered" evidence="9">
    <location>
        <begin position="22"/>
        <end position="58"/>
    </location>
</feature>
<keyword evidence="7" id="KW-0175">Coiled coil</keyword>
<organism evidence="10">
    <name type="scientific">Micrurus lemniscatus lemniscatus</name>
    <dbReference type="NCBI Taxonomy" id="129467"/>
    <lineage>
        <taxon>Eukaryota</taxon>
        <taxon>Metazoa</taxon>
        <taxon>Chordata</taxon>
        <taxon>Craniata</taxon>
        <taxon>Vertebrata</taxon>
        <taxon>Euteleostomi</taxon>
        <taxon>Lepidosauria</taxon>
        <taxon>Squamata</taxon>
        <taxon>Bifurcata</taxon>
        <taxon>Unidentata</taxon>
        <taxon>Episquamata</taxon>
        <taxon>Toxicofera</taxon>
        <taxon>Serpentes</taxon>
        <taxon>Colubroidea</taxon>
        <taxon>Elapidae</taxon>
        <taxon>Elapinae</taxon>
        <taxon>Micrurus</taxon>
    </lineage>
</organism>
<dbReference type="InterPro" id="IPR038774">
    <property type="entry name" value="CEP162-like"/>
</dbReference>
<dbReference type="PANTHER" id="PTHR34031">
    <property type="entry name" value="CENTROSOMAL PROTEIN OF 162 KDA"/>
    <property type="match status" value="1"/>
</dbReference>
<name>A0A2D4JQ99_MICLE</name>
<dbReference type="GO" id="GO:0005814">
    <property type="term" value="C:centriole"/>
    <property type="evidence" value="ECO:0007669"/>
    <property type="project" value="UniProtKB-SubCell"/>
</dbReference>
<feature type="compositionally biased region" description="Polar residues" evidence="9">
    <location>
        <begin position="24"/>
        <end position="42"/>
    </location>
</feature>
<evidence type="ECO:0000256" key="6">
    <source>
        <dbReference type="ARBA" id="ARBA00022794"/>
    </source>
</evidence>
<evidence type="ECO:0000256" key="5">
    <source>
        <dbReference type="ARBA" id="ARBA00022701"/>
    </source>
</evidence>
<proteinExistence type="inferred from homology"/>
<comment type="subcellular location">
    <subcellularLocation>
        <location evidence="1">Cytoplasm</location>
        <location evidence="1">Cytoskeleton</location>
        <location evidence="1">Microtubule organizing center</location>
        <location evidence="1">Centrosome</location>
        <location evidence="1">Centriole</location>
    </subcellularLocation>
</comment>
<accession>A0A2D4JQ99</accession>
<dbReference type="GO" id="GO:0060271">
    <property type="term" value="P:cilium assembly"/>
    <property type="evidence" value="ECO:0007669"/>
    <property type="project" value="TreeGrafter"/>
</dbReference>
<dbReference type="EMBL" id="IACK01235740">
    <property type="protein sequence ID" value="LAA98669.1"/>
    <property type="molecule type" value="Transcribed_RNA"/>
</dbReference>
<dbReference type="AlphaFoldDB" id="A0A2D4JQ99"/>
<dbReference type="PANTHER" id="PTHR34031:SF1">
    <property type="entry name" value="CENTROSOMAL PROTEIN OF 162 KDA"/>
    <property type="match status" value="1"/>
</dbReference>
<protein>
    <recommendedName>
        <fullName evidence="3">Centrosomal protein of 162 kDa</fullName>
    </recommendedName>
</protein>
<evidence type="ECO:0000313" key="10">
    <source>
        <dbReference type="EMBL" id="LAA98669.1"/>
    </source>
</evidence>
<evidence type="ECO:0000256" key="1">
    <source>
        <dbReference type="ARBA" id="ARBA00004114"/>
    </source>
</evidence>
<dbReference type="GO" id="GO:0005879">
    <property type="term" value="C:axonemal microtubule"/>
    <property type="evidence" value="ECO:0007669"/>
    <property type="project" value="TreeGrafter"/>
</dbReference>
<keyword evidence="5" id="KW-0493">Microtubule</keyword>
<dbReference type="GO" id="GO:0034451">
    <property type="term" value="C:centriolar satellite"/>
    <property type="evidence" value="ECO:0007669"/>
    <property type="project" value="TreeGrafter"/>
</dbReference>
<evidence type="ECO:0000256" key="8">
    <source>
        <dbReference type="ARBA" id="ARBA00023212"/>
    </source>
</evidence>
<evidence type="ECO:0000256" key="3">
    <source>
        <dbReference type="ARBA" id="ARBA00021406"/>
    </source>
</evidence>
<reference evidence="10" key="1">
    <citation type="submission" date="2017-07" db="EMBL/GenBank/DDBJ databases">
        <authorList>
            <person name="Mikheyev A."/>
            <person name="Grau M."/>
        </authorList>
    </citation>
    <scope>NUCLEOTIDE SEQUENCE</scope>
    <source>
        <tissue evidence="10">Venom_gland</tissue>
    </source>
</reference>
<evidence type="ECO:0000256" key="9">
    <source>
        <dbReference type="SAM" id="MobiDB-lite"/>
    </source>
</evidence>
<evidence type="ECO:0000256" key="7">
    <source>
        <dbReference type="ARBA" id="ARBA00023054"/>
    </source>
</evidence>
<sequence length="215" mass="24255">MAHRFSIKDIDETFEQFLKESLSDDSLGNEQNQNVIPESVEQSKNKKHPVPWWITEDDSNDVPRKSKFIKSLSKGNEKKLTGRKDAVAEDCEKRVSFSDNEPGIRDTSNSFLKSRKLSPSIEEVDEDFGEDPQLLQLHGVSVSLSKDSLESNDSVVALGPSENILGDGLDTLEEEKEKEKFFADLEKGASSTIDYSKLNKELDSNDSEILHTFLW</sequence>
<evidence type="ECO:0000256" key="4">
    <source>
        <dbReference type="ARBA" id="ARBA00022490"/>
    </source>
</evidence>
<keyword evidence="8" id="KW-0206">Cytoskeleton</keyword>
<comment type="similarity">
    <text evidence="2">Belongs to the CEP162 family.</text>
</comment>
<evidence type="ECO:0000256" key="2">
    <source>
        <dbReference type="ARBA" id="ARBA00009485"/>
    </source>
</evidence>
<reference evidence="10" key="2">
    <citation type="submission" date="2017-11" db="EMBL/GenBank/DDBJ databases">
        <title>Coralsnake Venomics: Analyses of Venom Gland Transcriptomes and Proteomes of Six Brazilian Taxa.</title>
        <authorList>
            <person name="Aird S.D."/>
            <person name="Jorge da Silva N."/>
            <person name="Qiu L."/>
            <person name="Villar-Briones A."/>
            <person name="Aparecida-Saddi V."/>
            <person name="Campos-Telles M.P."/>
            <person name="Grau M."/>
            <person name="Mikheyev A.S."/>
        </authorList>
    </citation>
    <scope>NUCLEOTIDE SEQUENCE</scope>
    <source>
        <tissue evidence="10">Venom_gland</tissue>
    </source>
</reference>
<keyword evidence="6" id="KW-0970">Cilium biogenesis/degradation</keyword>